<organism evidence="1 2">
    <name type="scientific">Chenopodium quinoa</name>
    <name type="common">Quinoa</name>
    <dbReference type="NCBI Taxonomy" id="63459"/>
    <lineage>
        <taxon>Eukaryota</taxon>
        <taxon>Viridiplantae</taxon>
        <taxon>Streptophyta</taxon>
        <taxon>Embryophyta</taxon>
        <taxon>Tracheophyta</taxon>
        <taxon>Spermatophyta</taxon>
        <taxon>Magnoliopsida</taxon>
        <taxon>eudicotyledons</taxon>
        <taxon>Gunneridae</taxon>
        <taxon>Pentapetalae</taxon>
        <taxon>Caryophyllales</taxon>
        <taxon>Chenopodiaceae</taxon>
        <taxon>Chenopodioideae</taxon>
        <taxon>Atripliceae</taxon>
        <taxon>Chenopodium</taxon>
    </lineage>
</organism>
<evidence type="ECO:0000313" key="2">
    <source>
        <dbReference type="Proteomes" id="UP000596660"/>
    </source>
</evidence>
<reference evidence="1" key="2">
    <citation type="submission" date="2021-03" db="UniProtKB">
        <authorList>
            <consortium name="EnsemblPlants"/>
        </authorList>
    </citation>
    <scope>IDENTIFICATION</scope>
</reference>
<dbReference type="EnsemblPlants" id="AUR62027486-RA">
    <property type="protein sequence ID" value="AUR62027486-RA:cds"/>
    <property type="gene ID" value="AUR62027486"/>
</dbReference>
<evidence type="ECO:0000313" key="1">
    <source>
        <dbReference type="EnsemblPlants" id="AUR62027486-RA:cds"/>
    </source>
</evidence>
<sequence>MSWRGEIISTNYNAADQAQILAIPLSYRNTNDRMYWWPSRCGEYSVKSGYWIAKQGPAAVQRQPYDEIWRIIWGLKLAQFVEETVIHAIFECKAAKEIWAASNFTQLVSQAPTFCFRDRLLWLASKSTSNELKSMATLAWAAWWCRNKAIF</sequence>
<dbReference type="Proteomes" id="UP000596660">
    <property type="component" value="Unplaced"/>
</dbReference>
<name>A0A803MDE3_CHEQI</name>
<dbReference type="Gramene" id="AUR62027486-RA">
    <property type="protein sequence ID" value="AUR62027486-RA:cds"/>
    <property type="gene ID" value="AUR62027486"/>
</dbReference>
<accession>A0A803MDE3</accession>
<reference evidence="1" key="1">
    <citation type="journal article" date="2017" name="Nature">
        <title>The genome of Chenopodium quinoa.</title>
        <authorList>
            <person name="Jarvis D.E."/>
            <person name="Ho Y.S."/>
            <person name="Lightfoot D.J."/>
            <person name="Schmoeckel S.M."/>
            <person name="Li B."/>
            <person name="Borm T.J.A."/>
            <person name="Ohyanagi H."/>
            <person name="Mineta K."/>
            <person name="Michell C.T."/>
            <person name="Saber N."/>
            <person name="Kharbatia N.M."/>
            <person name="Rupper R.R."/>
            <person name="Sharp A.R."/>
            <person name="Dally N."/>
            <person name="Boughton B.A."/>
            <person name="Woo Y.H."/>
            <person name="Gao G."/>
            <person name="Schijlen E.G.W.M."/>
            <person name="Guo X."/>
            <person name="Momin A.A."/>
            <person name="Negrao S."/>
            <person name="Al-Babili S."/>
            <person name="Gehring C."/>
            <person name="Roessner U."/>
            <person name="Jung C."/>
            <person name="Murphy K."/>
            <person name="Arold S.T."/>
            <person name="Gojobori T."/>
            <person name="van der Linden C.G."/>
            <person name="van Loo E.N."/>
            <person name="Jellen E.N."/>
            <person name="Maughan P.J."/>
            <person name="Tester M."/>
        </authorList>
    </citation>
    <scope>NUCLEOTIDE SEQUENCE [LARGE SCALE GENOMIC DNA]</scope>
    <source>
        <strain evidence="1">cv. PI 614886</strain>
    </source>
</reference>
<dbReference type="AlphaFoldDB" id="A0A803MDE3"/>
<proteinExistence type="predicted"/>
<keyword evidence="2" id="KW-1185">Reference proteome</keyword>
<protein>
    <submittedName>
        <fullName evidence="1">Uncharacterized protein</fullName>
    </submittedName>
</protein>